<feature type="region of interest" description="Disordered" evidence="1">
    <location>
        <begin position="93"/>
        <end position="156"/>
    </location>
</feature>
<proteinExistence type="predicted"/>
<feature type="region of interest" description="Disordered" evidence="1">
    <location>
        <begin position="16"/>
        <end position="53"/>
    </location>
</feature>
<gene>
    <name evidence="2" type="ORF">Agub_g13712</name>
</gene>
<feature type="region of interest" description="Disordered" evidence="1">
    <location>
        <begin position="168"/>
        <end position="308"/>
    </location>
</feature>
<dbReference type="PANTHER" id="PTHR23330:SF9">
    <property type="entry name" value="PROLINE-RICH PROTEIN 11"/>
    <property type="match status" value="1"/>
</dbReference>
<dbReference type="PANTHER" id="PTHR23330">
    <property type="entry name" value="P300 TRANSCRIPTIONAL COFACTOR JMY-RELATED"/>
    <property type="match status" value="1"/>
</dbReference>
<protein>
    <submittedName>
        <fullName evidence="2">Uncharacterized protein</fullName>
    </submittedName>
</protein>
<dbReference type="EMBL" id="BMAR01000050">
    <property type="protein sequence ID" value="GFR51424.1"/>
    <property type="molecule type" value="Genomic_DNA"/>
</dbReference>
<dbReference type="Proteomes" id="UP001054857">
    <property type="component" value="Unassembled WGS sequence"/>
</dbReference>
<feature type="compositionally biased region" description="Low complexity" evidence="1">
    <location>
        <begin position="108"/>
        <end position="118"/>
    </location>
</feature>
<feature type="non-terminal residue" evidence="2">
    <location>
        <position position="1"/>
    </location>
</feature>
<feature type="compositionally biased region" description="Low complexity" evidence="1">
    <location>
        <begin position="257"/>
        <end position="267"/>
    </location>
</feature>
<dbReference type="AlphaFoldDB" id="A0AAD3HRS1"/>
<evidence type="ECO:0000256" key="1">
    <source>
        <dbReference type="SAM" id="MobiDB-lite"/>
    </source>
</evidence>
<organism evidence="2 3">
    <name type="scientific">Astrephomene gubernaculifera</name>
    <dbReference type="NCBI Taxonomy" id="47775"/>
    <lineage>
        <taxon>Eukaryota</taxon>
        <taxon>Viridiplantae</taxon>
        <taxon>Chlorophyta</taxon>
        <taxon>core chlorophytes</taxon>
        <taxon>Chlorophyceae</taxon>
        <taxon>CS clade</taxon>
        <taxon>Chlamydomonadales</taxon>
        <taxon>Astrephomenaceae</taxon>
        <taxon>Astrephomene</taxon>
    </lineage>
</organism>
<evidence type="ECO:0000313" key="2">
    <source>
        <dbReference type="EMBL" id="GFR51424.1"/>
    </source>
</evidence>
<accession>A0AAD3HRS1</accession>
<feature type="non-terminal residue" evidence="2">
    <location>
        <position position="591"/>
    </location>
</feature>
<feature type="compositionally biased region" description="Low complexity" evidence="1">
    <location>
        <begin position="142"/>
        <end position="156"/>
    </location>
</feature>
<reference evidence="2 3" key="1">
    <citation type="journal article" date="2021" name="Sci. Rep.">
        <title>Genome sequencing of the multicellular alga Astrephomene provides insights into convergent evolution of germ-soma differentiation.</title>
        <authorList>
            <person name="Yamashita S."/>
            <person name="Yamamoto K."/>
            <person name="Matsuzaki R."/>
            <person name="Suzuki S."/>
            <person name="Yamaguchi H."/>
            <person name="Hirooka S."/>
            <person name="Minakuchi Y."/>
            <person name="Miyagishima S."/>
            <person name="Kawachi M."/>
            <person name="Toyoda A."/>
            <person name="Nozaki H."/>
        </authorList>
    </citation>
    <scope>NUCLEOTIDE SEQUENCE [LARGE SCALE GENOMIC DNA]</scope>
    <source>
        <strain evidence="2 3">NIES-4017</strain>
    </source>
</reference>
<sequence>LVRSRQVEAATQAATVAAAAAQQPQPQPCNVGGDGKEGPALASASAPPPPPPAVSLPCCMSPAARRRQLEAYEAECTAIRIRRLAARWEEVQLRSRGPSRQANRRSRGASGRHAALVVSPPPADSPASAMQGAGAGEEEGQEATAAAEAEAEAAGVTRASAALPALDEGDGEEAVQEGDQSAAVEEHRPTPACPTLSKRRTRDDAEVDASCGTRSDSDGSGSGEGGAGAAKRCRMSVVDRASCGREPSPTNALSPTEAAATSAAVGEADAEAVEEERGSAAAEAAAAAADAMEAEGPGGGSRPVRCRGNPSASVQAVAEADSLFPPPPPPLPYSVKALAALAGKPLPPPGPADPGVSGGDVVSLSVPSSASLAHRADLSYGDATLACRTQAALADLYGILADVDLLSVQRDTYPTVTGACPVRYQAAFTCVRPMQLGTNIALEPPVRALCSAVQQHNGTLSYGNVRTPWVLADAIREQEDLPGPLLALLAAEAECQAAGVDSGEPGGPMGQWAASEVAAGATRLAQAAVTALNVQQLSLPVQQQQQQQQQHPHQSPMPSPWLLSSLRGALLDVSPHCATGGTEATLERLAA</sequence>
<comment type="caution">
    <text evidence="2">The sequence shown here is derived from an EMBL/GenBank/DDBJ whole genome shotgun (WGS) entry which is preliminary data.</text>
</comment>
<keyword evidence="3" id="KW-1185">Reference proteome</keyword>
<name>A0AAD3HRS1_9CHLO</name>
<evidence type="ECO:0000313" key="3">
    <source>
        <dbReference type="Proteomes" id="UP001054857"/>
    </source>
</evidence>
<feature type="compositionally biased region" description="Low complexity" evidence="1">
    <location>
        <begin position="279"/>
        <end position="295"/>
    </location>
</feature>